<accession>A0A0G0RJP4</accession>
<evidence type="ECO:0000313" key="9">
    <source>
        <dbReference type="Proteomes" id="UP000034690"/>
    </source>
</evidence>
<evidence type="ECO:0000256" key="1">
    <source>
        <dbReference type="ARBA" id="ARBA00022694"/>
    </source>
</evidence>
<keyword evidence="1 6" id="KW-0819">tRNA processing</keyword>
<dbReference type="InterPro" id="IPR020568">
    <property type="entry name" value="Ribosomal_Su5_D2-typ_SF"/>
</dbReference>
<dbReference type="GO" id="GO:0000049">
    <property type="term" value="F:tRNA binding"/>
    <property type="evidence" value="ECO:0007669"/>
    <property type="project" value="UniProtKB-UniRule"/>
</dbReference>
<evidence type="ECO:0000256" key="4">
    <source>
        <dbReference type="ARBA" id="ARBA00022801"/>
    </source>
</evidence>
<dbReference type="InterPro" id="IPR000100">
    <property type="entry name" value="RNase_P"/>
</dbReference>
<name>A0A0G0RJP4_9BACT</name>
<protein>
    <recommendedName>
        <fullName evidence="6 7">Ribonuclease P protein component</fullName>
        <shortName evidence="6">RNase P protein</shortName>
        <shortName evidence="6">RNaseP protein</shortName>
        <ecNumber evidence="6 7">3.1.26.5</ecNumber>
    </recommendedName>
    <alternativeName>
        <fullName evidence="6">Protein C5</fullName>
    </alternativeName>
</protein>
<reference evidence="8 9" key="1">
    <citation type="journal article" date="2015" name="Nature">
        <title>rRNA introns, odd ribosomes, and small enigmatic genomes across a large radiation of phyla.</title>
        <authorList>
            <person name="Brown C.T."/>
            <person name="Hug L.A."/>
            <person name="Thomas B.C."/>
            <person name="Sharon I."/>
            <person name="Castelle C.J."/>
            <person name="Singh A."/>
            <person name="Wilkins M.J."/>
            <person name="Williams K.H."/>
            <person name="Banfield J.F."/>
        </authorList>
    </citation>
    <scope>NUCLEOTIDE SEQUENCE [LARGE SCALE GENOMIC DNA]</scope>
</reference>
<dbReference type="PANTHER" id="PTHR33992:SF1">
    <property type="entry name" value="RIBONUCLEASE P PROTEIN COMPONENT"/>
    <property type="match status" value="1"/>
</dbReference>
<dbReference type="EC" id="3.1.26.5" evidence="6 7"/>
<dbReference type="Pfam" id="PF00825">
    <property type="entry name" value="Ribonuclease_P"/>
    <property type="match status" value="1"/>
</dbReference>
<dbReference type="GO" id="GO:0030677">
    <property type="term" value="C:ribonuclease P complex"/>
    <property type="evidence" value="ECO:0007669"/>
    <property type="project" value="TreeGrafter"/>
</dbReference>
<proteinExistence type="inferred from homology"/>
<keyword evidence="4 6" id="KW-0378">Hydrolase</keyword>
<dbReference type="InterPro" id="IPR014721">
    <property type="entry name" value="Ribsml_uS5_D2-typ_fold_subgr"/>
</dbReference>
<comment type="similarity">
    <text evidence="6">Belongs to the RnpA family.</text>
</comment>
<dbReference type="SUPFAM" id="SSF54211">
    <property type="entry name" value="Ribosomal protein S5 domain 2-like"/>
    <property type="match status" value="1"/>
</dbReference>
<dbReference type="GO" id="GO:0001682">
    <property type="term" value="P:tRNA 5'-leader removal"/>
    <property type="evidence" value="ECO:0007669"/>
    <property type="project" value="UniProtKB-UniRule"/>
</dbReference>
<dbReference type="AlphaFoldDB" id="A0A0G0RJP4"/>
<dbReference type="PANTHER" id="PTHR33992">
    <property type="entry name" value="RIBONUCLEASE P PROTEIN COMPONENT"/>
    <property type="match status" value="1"/>
</dbReference>
<organism evidence="8 9">
    <name type="scientific">Candidatus Woesebacteria bacterium GW2011_GWA1_39_21b</name>
    <dbReference type="NCBI Taxonomy" id="1618551"/>
    <lineage>
        <taxon>Bacteria</taxon>
        <taxon>Candidatus Woeseibacteriota</taxon>
    </lineage>
</organism>
<evidence type="ECO:0000256" key="2">
    <source>
        <dbReference type="ARBA" id="ARBA00022722"/>
    </source>
</evidence>
<keyword evidence="2 6" id="KW-0540">Nuclease</keyword>
<comment type="function">
    <text evidence="6">RNaseP catalyzes the removal of the 5'-leader sequence from pre-tRNA to produce the mature 5'-terminus. It can also cleave other RNA substrates such as 4.5S RNA. The protein component plays an auxiliary but essential role in vivo by binding to the 5'-leader sequence and broadening the substrate specificity of the ribozyme.</text>
</comment>
<evidence type="ECO:0000313" key="8">
    <source>
        <dbReference type="EMBL" id="KKR13862.1"/>
    </source>
</evidence>
<dbReference type="NCBIfam" id="TIGR00188">
    <property type="entry name" value="rnpA"/>
    <property type="match status" value="1"/>
</dbReference>
<keyword evidence="3 6" id="KW-0255">Endonuclease</keyword>
<dbReference type="HAMAP" id="MF_00227">
    <property type="entry name" value="RNase_P"/>
    <property type="match status" value="1"/>
</dbReference>
<evidence type="ECO:0000256" key="3">
    <source>
        <dbReference type="ARBA" id="ARBA00022759"/>
    </source>
</evidence>
<dbReference type="Proteomes" id="UP000034690">
    <property type="component" value="Unassembled WGS sequence"/>
</dbReference>
<evidence type="ECO:0000256" key="7">
    <source>
        <dbReference type="NCBIfam" id="TIGR00188"/>
    </source>
</evidence>
<sequence>MLSKSRRIEKSDLAELIRSGRSFQSPLFTIRAFKTTDQKPSRLAVVVAKKTAPKAVTRNFLKRRLKYALVKRLAEIKPGFCIAFWLKQDLSQIKYQDFEQKVFELLGEANLLLT</sequence>
<keyword evidence="5 6" id="KW-0694">RNA-binding</keyword>
<evidence type="ECO:0000256" key="6">
    <source>
        <dbReference type="HAMAP-Rule" id="MF_00227"/>
    </source>
</evidence>
<evidence type="ECO:0000256" key="5">
    <source>
        <dbReference type="ARBA" id="ARBA00022884"/>
    </source>
</evidence>
<dbReference type="EMBL" id="LBWQ01000009">
    <property type="protein sequence ID" value="KKR13862.1"/>
    <property type="molecule type" value="Genomic_DNA"/>
</dbReference>
<dbReference type="GO" id="GO:0042781">
    <property type="term" value="F:3'-tRNA processing endoribonuclease activity"/>
    <property type="evidence" value="ECO:0007669"/>
    <property type="project" value="TreeGrafter"/>
</dbReference>
<comment type="caution">
    <text evidence="8">The sequence shown here is derived from an EMBL/GenBank/DDBJ whole genome shotgun (WGS) entry which is preliminary data.</text>
</comment>
<comment type="catalytic activity">
    <reaction evidence="6">
        <text>Endonucleolytic cleavage of RNA, removing 5'-extranucleotides from tRNA precursor.</text>
        <dbReference type="EC" id="3.1.26.5"/>
    </reaction>
</comment>
<comment type="subunit">
    <text evidence="6">Consists of a catalytic RNA component (M1 or rnpB) and a protein subunit.</text>
</comment>
<dbReference type="GO" id="GO:0004526">
    <property type="term" value="F:ribonuclease P activity"/>
    <property type="evidence" value="ECO:0007669"/>
    <property type="project" value="UniProtKB-UniRule"/>
</dbReference>
<dbReference type="Gene3D" id="3.30.230.10">
    <property type="match status" value="1"/>
</dbReference>
<gene>
    <name evidence="6" type="primary">rnpA</name>
    <name evidence="8" type="ORF">UT40_C0009G0027</name>
</gene>